<dbReference type="AlphaFoldDB" id="A0A0T5XBY4"/>
<dbReference type="InterPro" id="IPR005475">
    <property type="entry name" value="Transketolase-like_Pyr-bd"/>
</dbReference>
<dbReference type="Pfam" id="PF02780">
    <property type="entry name" value="Transketolase_C"/>
    <property type="match status" value="1"/>
</dbReference>
<accession>A0A0T5XBY4</accession>
<evidence type="ECO:0000256" key="3">
    <source>
        <dbReference type="ARBA" id="ARBA00023052"/>
    </source>
</evidence>
<dbReference type="InterPro" id="IPR009014">
    <property type="entry name" value="Transketo_C/PFOR_II"/>
</dbReference>
<feature type="domain" description="Transketolase-like pyrimidine-binding" evidence="4">
    <location>
        <begin position="7"/>
        <end position="172"/>
    </location>
</feature>
<dbReference type="PANTHER" id="PTHR43825:SF1">
    <property type="entry name" value="TRANSKETOLASE-LIKE PYRIMIDINE-BINDING DOMAIN-CONTAINING PROTEIN"/>
    <property type="match status" value="1"/>
</dbReference>
<comment type="cofactor">
    <cofactor evidence="1">
        <name>thiamine diphosphate</name>
        <dbReference type="ChEBI" id="CHEBI:58937"/>
    </cofactor>
</comment>
<name>A0A0T5XBY4_9BACT</name>
<dbReference type="Proteomes" id="UP000005273">
    <property type="component" value="Unassembled WGS sequence"/>
</dbReference>
<dbReference type="STRING" id="592015.HMPREF1705_03148"/>
<reference evidence="6" key="1">
    <citation type="submission" date="2012-09" db="EMBL/GenBank/DDBJ databases">
        <authorList>
            <person name="Weinstock G."/>
            <person name="Sodergren E."/>
            <person name="Clifton S."/>
            <person name="Fulton L."/>
            <person name="Fulton B."/>
            <person name="Courtney L."/>
            <person name="Fronick C."/>
            <person name="Harrison M."/>
            <person name="Strong C."/>
            <person name="Farmer C."/>
            <person name="Delehaunty K."/>
            <person name="Markovic C."/>
            <person name="Hall O."/>
            <person name="Minx P."/>
            <person name="Tomlinson C."/>
            <person name="Mitreva M."/>
            <person name="Nelson J."/>
            <person name="Hou S."/>
            <person name="Wollam A."/>
            <person name="Pepin K.H."/>
            <person name="Johnson M."/>
            <person name="Bhonagiri V."/>
            <person name="Nash W.E."/>
            <person name="Suruliraj S."/>
            <person name="Warren W."/>
            <person name="Chinwalla A."/>
            <person name="Mardis E.R."/>
            <person name="Wilson R.K."/>
        </authorList>
    </citation>
    <scope>NUCLEOTIDE SEQUENCE [LARGE SCALE GENOMIC DNA]</scope>
    <source>
        <strain evidence="6">OS1</strain>
    </source>
</reference>
<dbReference type="InterPro" id="IPR033248">
    <property type="entry name" value="Transketolase_C"/>
</dbReference>
<keyword evidence="6" id="KW-1185">Reference proteome</keyword>
<comment type="caution">
    <text evidence="5">The sequence shown here is derived from an EMBL/GenBank/DDBJ whole genome shotgun (WGS) entry which is preliminary data.</text>
</comment>
<organism evidence="5 6">
    <name type="scientific">Acetomicrobium hydrogeniformans ATCC BAA-1850</name>
    <dbReference type="NCBI Taxonomy" id="592015"/>
    <lineage>
        <taxon>Bacteria</taxon>
        <taxon>Thermotogati</taxon>
        <taxon>Synergistota</taxon>
        <taxon>Synergistia</taxon>
        <taxon>Synergistales</taxon>
        <taxon>Acetomicrobiaceae</taxon>
        <taxon>Acetomicrobium</taxon>
    </lineage>
</organism>
<dbReference type="Gene3D" id="3.40.50.920">
    <property type="match status" value="1"/>
</dbReference>
<dbReference type="SUPFAM" id="SSF52518">
    <property type="entry name" value="Thiamin diphosphate-binding fold (THDP-binding)"/>
    <property type="match status" value="1"/>
</dbReference>
<evidence type="ECO:0000313" key="5">
    <source>
        <dbReference type="EMBL" id="KRT35891.1"/>
    </source>
</evidence>
<evidence type="ECO:0000313" key="6">
    <source>
        <dbReference type="Proteomes" id="UP000005273"/>
    </source>
</evidence>
<dbReference type="EMBL" id="ACJX03000001">
    <property type="protein sequence ID" value="KRT35891.1"/>
    <property type="molecule type" value="Genomic_DNA"/>
</dbReference>
<dbReference type="InterPro" id="IPR029061">
    <property type="entry name" value="THDP-binding"/>
</dbReference>
<sequence length="316" mass="34636">MIIMERKSTREALKDALPELAGLDEGVVVIDADVASSTYAKTFAEEFPDRYYNVGIAEQNMVEVASGMALGGMKPYAVAFSSFLAGRAYDQIRCCVAMPDLNVKLIATHAGITVGEDGGTHQMLEDLALMRVLPNMTVMVPADYWSARDLIVSSFKYDKPLYIRLGRMDVPLFYSPKEEFKPGGGKIVREGRDVTVVACGIMLFEALKAAEILARQGIEAEVIDCYSVKPLPEDLIQSSVRRTGCCVVAEEHNQVGGLCGAVAESLGMSYPVSLRFVAIRDRFGESGTPAELQEYYSLTHREIVGAVAQVWATRRR</sequence>
<protein>
    <submittedName>
        <fullName evidence="5">Transketolase, pyridine binding domain protein</fullName>
    </submittedName>
</protein>
<dbReference type="Pfam" id="PF02779">
    <property type="entry name" value="Transket_pyr"/>
    <property type="match status" value="1"/>
</dbReference>
<evidence type="ECO:0000256" key="1">
    <source>
        <dbReference type="ARBA" id="ARBA00001964"/>
    </source>
</evidence>
<dbReference type="CDD" id="cd07033">
    <property type="entry name" value="TPP_PYR_DXS_TK_like"/>
    <property type="match status" value="1"/>
</dbReference>
<comment type="similarity">
    <text evidence="2">Belongs to the transketolase family.</text>
</comment>
<dbReference type="SMART" id="SM00861">
    <property type="entry name" value="Transket_pyr"/>
    <property type="match status" value="1"/>
</dbReference>
<evidence type="ECO:0000256" key="2">
    <source>
        <dbReference type="ARBA" id="ARBA00007131"/>
    </source>
</evidence>
<keyword evidence="3" id="KW-0786">Thiamine pyrophosphate</keyword>
<dbReference type="SUPFAM" id="SSF52922">
    <property type="entry name" value="TK C-terminal domain-like"/>
    <property type="match status" value="1"/>
</dbReference>
<proteinExistence type="inferred from homology"/>
<dbReference type="PANTHER" id="PTHR43825">
    <property type="entry name" value="PYRUVATE DEHYDROGENASE E1 COMPONENT"/>
    <property type="match status" value="1"/>
</dbReference>
<gene>
    <name evidence="5" type="ORF">HMPREF1705_03148</name>
</gene>
<dbReference type="Gene3D" id="3.40.50.970">
    <property type="match status" value="1"/>
</dbReference>
<evidence type="ECO:0000259" key="4">
    <source>
        <dbReference type="SMART" id="SM00861"/>
    </source>
</evidence>
<dbReference type="eggNOG" id="COG3958">
    <property type="taxonomic scope" value="Bacteria"/>
</dbReference>
<dbReference type="InterPro" id="IPR051157">
    <property type="entry name" value="PDH/Transketolase"/>
</dbReference>
<dbReference type="FunFam" id="3.40.50.970:FF:000129">
    <property type="entry name" value="Transketolase"/>
    <property type="match status" value="1"/>
</dbReference>